<accession>A0ABX9D0V8</accession>
<proteinExistence type="predicted"/>
<evidence type="ECO:0000313" key="2">
    <source>
        <dbReference type="Proteomes" id="UP000249045"/>
    </source>
</evidence>
<gene>
    <name evidence="1" type="ORF">MED15_03066</name>
</gene>
<name>A0ABX9D0V8_9ACTN</name>
<dbReference type="Proteomes" id="UP000249045">
    <property type="component" value="Unassembled WGS sequence"/>
</dbReference>
<evidence type="ECO:0000313" key="1">
    <source>
        <dbReference type="EMBL" id="RAO17724.1"/>
    </source>
</evidence>
<organism evidence="1 2">
    <name type="scientific">Micromonospora noduli</name>
    <dbReference type="NCBI Taxonomy" id="709876"/>
    <lineage>
        <taxon>Bacteria</taxon>
        <taxon>Bacillati</taxon>
        <taxon>Actinomycetota</taxon>
        <taxon>Actinomycetes</taxon>
        <taxon>Micromonosporales</taxon>
        <taxon>Micromonosporaceae</taxon>
        <taxon>Micromonospora</taxon>
    </lineage>
</organism>
<comment type="caution">
    <text evidence="1">The sequence shown here is derived from an EMBL/GenBank/DDBJ whole genome shotgun (WGS) entry which is preliminary data.</text>
</comment>
<keyword evidence="2" id="KW-1185">Reference proteome</keyword>
<reference evidence="1 2" key="1">
    <citation type="submission" date="2018-03" db="EMBL/GenBank/DDBJ databases">
        <title>Defining the species Micromonospora saelicesensis and Micromonospora noduli under the framework of genomics.</title>
        <authorList>
            <person name="Riesco R."/>
            <person name="Trujillo M.E."/>
        </authorList>
    </citation>
    <scope>NUCLEOTIDE SEQUENCE [LARGE SCALE GENOMIC DNA]</scope>
    <source>
        <strain evidence="1 2">MED15</strain>
    </source>
</reference>
<protein>
    <submittedName>
        <fullName evidence="1">Uncharacterized protein</fullName>
    </submittedName>
</protein>
<sequence length="107" mass="11553">MRQLREAVSGLLGQIEAERGPLVAVDRDNYWLVELQDAFDFGSDAAGKQSGLGVGQLSDDVESVDQTVRSLRADGRVVSPWHDLEHAVGLLRALALARPSVNRSGTL</sequence>
<dbReference type="EMBL" id="PYAC01000012">
    <property type="protein sequence ID" value="RAO17724.1"/>
    <property type="molecule type" value="Genomic_DNA"/>
</dbReference>